<dbReference type="InterPro" id="IPR004244">
    <property type="entry name" value="Transposase_22"/>
</dbReference>
<gene>
    <name evidence="1" type="ORF">KC01_LOCUS14179</name>
</gene>
<name>A0AAV2K738_KNICA</name>
<protein>
    <submittedName>
        <fullName evidence="1">Uncharacterized protein</fullName>
    </submittedName>
</protein>
<dbReference type="Gene3D" id="3.30.250.20">
    <property type="entry name" value="L1 transposable element, C-terminal domain"/>
    <property type="match status" value="1"/>
</dbReference>
<dbReference type="EMBL" id="OZ035838">
    <property type="protein sequence ID" value="CAL1583740.1"/>
    <property type="molecule type" value="Genomic_DNA"/>
</dbReference>
<sequence>MRQKVLQAAWSKKEIVVGGNRIFFSQDFSCKIQAERSRYSALRKQLRQKNVKSHIVYPAKLRVFLDGNETIYSSLEDASRNLKKIGLLDQGEPVTQETEAGHAPFKKVKPASFGSFRCACFDHVYSHIGIRLVAS</sequence>
<organism evidence="1 2">
    <name type="scientific">Knipowitschia caucasica</name>
    <name type="common">Caucasian dwarf goby</name>
    <name type="synonym">Pomatoschistus caucasicus</name>
    <dbReference type="NCBI Taxonomy" id="637954"/>
    <lineage>
        <taxon>Eukaryota</taxon>
        <taxon>Metazoa</taxon>
        <taxon>Chordata</taxon>
        <taxon>Craniata</taxon>
        <taxon>Vertebrata</taxon>
        <taxon>Euteleostomi</taxon>
        <taxon>Actinopterygii</taxon>
        <taxon>Neopterygii</taxon>
        <taxon>Teleostei</taxon>
        <taxon>Neoteleostei</taxon>
        <taxon>Acanthomorphata</taxon>
        <taxon>Gobiaria</taxon>
        <taxon>Gobiiformes</taxon>
        <taxon>Gobioidei</taxon>
        <taxon>Gobiidae</taxon>
        <taxon>Gobiinae</taxon>
        <taxon>Knipowitschia</taxon>
    </lineage>
</organism>
<dbReference type="InterPro" id="IPR042566">
    <property type="entry name" value="L1_C"/>
</dbReference>
<dbReference type="PANTHER" id="PTHR11505">
    <property type="entry name" value="L1 TRANSPOSABLE ELEMENT-RELATED"/>
    <property type="match status" value="1"/>
</dbReference>
<evidence type="ECO:0000313" key="2">
    <source>
        <dbReference type="Proteomes" id="UP001497482"/>
    </source>
</evidence>
<dbReference type="AlphaFoldDB" id="A0AAV2K738"/>
<dbReference type="Proteomes" id="UP001497482">
    <property type="component" value="Chromosome 16"/>
</dbReference>
<accession>A0AAV2K738</accession>
<keyword evidence="2" id="KW-1185">Reference proteome</keyword>
<evidence type="ECO:0000313" key="1">
    <source>
        <dbReference type="EMBL" id="CAL1583740.1"/>
    </source>
</evidence>
<reference evidence="1 2" key="1">
    <citation type="submission" date="2024-04" db="EMBL/GenBank/DDBJ databases">
        <authorList>
            <person name="Waldvogel A.-M."/>
            <person name="Schoenle A."/>
        </authorList>
    </citation>
    <scope>NUCLEOTIDE SEQUENCE [LARGE SCALE GENOMIC DNA]</scope>
</reference>
<proteinExistence type="predicted"/>